<sequence>MRAARAAVAVLLFLGTPSACDAAPDAALDGLKIAAGSPGDVYHALGQALAGAAPGVQVLESGGSLDNLRLVAEGGADAGFATVDTVTMATHGDQPFRAARPLVALARLYDDYLQVVVPAGSDIDRVTDLAGRTVSTGPAGSGNAVVAARVLGTEMTTVHLSPADSAEALHAGRIDAFVVTGGLPVPAVQRLSERRPIRLLSLRAEIADIQSQYGEQYQARTIPARTYGVRTEVETLGVANVLVVRPDLPDDKAYQLTKLLFDAKPDLVRAHAEARRLDPRQALATFPVPLHPAASRYYRTHKTFA</sequence>
<feature type="signal peptide" evidence="1">
    <location>
        <begin position="1"/>
        <end position="22"/>
    </location>
</feature>
<gene>
    <name evidence="2" type="ORF">Pa4123_19150</name>
</gene>
<dbReference type="NCBIfam" id="TIGR02122">
    <property type="entry name" value="TRAP_TAXI"/>
    <property type="match status" value="1"/>
</dbReference>
<feature type="chain" id="PRO_5046181485" evidence="1">
    <location>
        <begin position="23"/>
        <end position="305"/>
    </location>
</feature>
<dbReference type="InterPro" id="IPR011852">
    <property type="entry name" value="TRAP_TAXI"/>
</dbReference>
<accession>A0ABQ5QPR0</accession>
<evidence type="ECO:0000256" key="1">
    <source>
        <dbReference type="SAM" id="SignalP"/>
    </source>
</evidence>
<comment type="caution">
    <text evidence="2">The sequence shown here is derived from an EMBL/GenBank/DDBJ whole genome shotgun (WGS) entry which is preliminary data.</text>
</comment>
<dbReference type="PANTHER" id="PTHR42941">
    <property type="entry name" value="SLL1037 PROTEIN"/>
    <property type="match status" value="1"/>
</dbReference>
<keyword evidence="3" id="KW-1185">Reference proteome</keyword>
<dbReference type="Gene3D" id="3.40.190.10">
    <property type="entry name" value="Periplasmic binding protein-like II"/>
    <property type="match status" value="2"/>
</dbReference>
<proteinExistence type="predicted"/>
<protein>
    <submittedName>
        <fullName evidence="2">C4-dicarboxylate ABC transporter substrate-binding protein</fullName>
    </submittedName>
</protein>
<dbReference type="RefSeq" id="WP_281893891.1">
    <property type="nucleotide sequence ID" value="NZ_BSDI01000007.1"/>
</dbReference>
<organism evidence="2 3">
    <name type="scientific">Phytohabitans aurantiacus</name>
    <dbReference type="NCBI Taxonomy" id="3016789"/>
    <lineage>
        <taxon>Bacteria</taxon>
        <taxon>Bacillati</taxon>
        <taxon>Actinomycetota</taxon>
        <taxon>Actinomycetes</taxon>
        <taxon>Micromonosporales</taxon>
        <taxon>Micromonosporaceae</taxon>
    </lineage>
</organism>
<dbReference type="Pfam" id="PF16868">
    <property type="entry name" value="NMT1_3"/>
    <property type="match status" value="1"/>
</dbReference>
<evidence type="ECO:0000313" key="3">
    <source>
        <dbReference type="Proteomes" id="UP001144280"/>
    </source>
</evidence>
<dbReference type="PANTHER" id="PTHR42941:SF1">
    <property type="entry name" value="SLL1037 PROTEIN"/>
    <property type="match status" value="1"/>
</dbReference>
<dbReference type="SUPFAM" id="SSF53850">
    <property type="entry name" value="Periplasmic binding protein-like II"/>
    <property type="match status" value="1"/>
</dbReference>
<evidence type="ECO:0000313" key="2">
    <source>
        <dbReference type="EMBL" id="GLH96641.1"/>
    </source>
</evidence>
<reference evidence="2" key="1">
    <citation type="submission" date="2022-12" db="EMBL/GenBank/DDBJ databases">
        <title>New Phytohabitans aurantiacus sp. RD004123 nov., an actinomycete isolated from soil.</title>
        <authorList>
            <person name="Triningsih D.W."/>
            <person name="Harunari E."/>
            <person name="Igarashi Y."/>
        </authorList>
    </citation>
    <scope>NUCLEOTIDE SEQUENCE</scope>
    <source>
        <strain evidence="2">RD004123</strain>
    </source>
</reference>
<keyword evidence="1" id="KW-0732">Signal</keyword>
<dbReference type="Proteomes" id="UP001144280">
    <property type="component" value="Unassembled WGS sequence"/>
</dbReference>
<name>A0ABQ5QPR0_9ACTN</name>
<dbReference type="EMBL" id="BSDI01000007">
    <property type="protein sequence ID" value="GLH96641.1"/>
    <property type="molecule type" value="Genomic_DNA"/>
</dbReference>